<accession>A0A151IBN7</accession>
<evidence type="ECO:0000313" key="1">
    <source>
        <dbReference type="EMBL" id="KYM97152.1"/>
    </source>
</evidence>
<evidence type="ECO:0000313" key="2">
    <source>
        <dbReference type="Proteomes" id="UP000078542"/>
    </source>
</evidence>
<reference evidence="1 2" key="1">
    <citation type="submission" date="2016-03" db="EMBL/GenBank/DDBJ databases">
        <title>Cyphomyrmex costatus WGS genome.</title>
        <authorList>
            <person name="Nygaard S."/>
            <person name="Hu H."/>
            <person name="Boomsma J."/>
            <person name="Zhang G."/>
        </authorList>
    </citation>
    <scope>NUCLEOTIDE SEQUENCE [LARGE SCALE GENOMIC DNA]</scope>
    <source>
        <strain evidence="1">MS0001</strain>
        <tissue evidence="1">Whole body</tissue>
    </source>
</reference>
<protein>
    <submittedName>
        <fullName evidence="1">Uncharacterized protein</fullName>
    </submittedName>
</protein>
<sequence>MTEERQTFLGWPGQVQLVRVALAAVVRAIARCAHRRLIAAITAVILAVARVSDQQQQQQRDDTDTMR</sequence>
<dbReference type="Proteomes" id="UP000078542">
    <property type="component" value="Unassembled WGS sequence"/>
</dbReference>
<organism evidence="1 2">
    <name type="scientific">Cyphomyrmex costatus</name>
    <dbReference type="NCBI Taxonomy" id="456900"/>
    <lineage>
        <taxon>Eukaryota</taxon>
        <taxon>Metazoa</taxon>
        <taxon>Ecdysozoa</taxon>
        <taxon>Arthropoda</taxon>
        <taxon>Hexapoda</taxon>
        <taxon>Insecta</taxon>
        <taxon>Pterygota</taxon>
        <taxon>Neoptera</taxon>
        <taxon>Endopterygota</taxon>
        <taxon>Hymenoptera</taxon>
        <taxon>Apocrita</taxon>
        <taxon>Aculeata</taxon>
        <taxon>Formicoidea</taxon>
        <taxon>Formicidae</taxon>
        <taxon>Myrmicinae</taxon>
        <taxon>Cyphomyrmex</taxon>
    </lineage>
</organism>
<proteinExistence type="predicted"/>
<gene>
    <name evidence="1" type="ORF">ALC62_12158</name>
</gene>
<keyword evidence="2" id="KW-1185">Reference proteome</keyword>
<name>A0A151IBN7_9HYME</name>
<dbReference type="AlphaFoldDB" id="A0A151IBN7"/>
<dbReference type="EMBL" id="KQ978079">
    <property type="protein sequence ID" value="KYM97152.1"/>
    <property type="molecule type" value="Genomic_DNA"/>
</dbReference>